<dbReference type="InterPro" id="IPR016181">
    <property type="entry name" value="Acyl_CoA_acyltransferase"/>
</dbReference>
<keyword evidence="4" id="KW-1185">Reference proteome</keyword>
<protein>
    <submittedName>
        <fullName evidence="3">RimJ/RimL family protein N-acetyltransferase</fullName>
    </submittedName>
</protein>
<comment type="caution">
    <text evidence="3">The sequence shown here is derived from an EMBL/GenBank/DDBJ whole genome shotgun (WGS) entry which is preliminary data.</text>
</comment>
<gene>
    <name evidence="3" type="ORF">J2739_002707</name>
</gene>
<dbReference type="PROSITE" id="PS51186">
    <property type="entry name" value="GNAT"/>
    <property type="match status" value="1"/>
</dbReference>
<dbReference type="Pfam" id="PF13302">
    <property type="entry name" value="Acetyltransf_3"/>
    <property type="match status" value="1"/>
</dbReference>
<evidence type="ECO:0000259" key="2">
    <source>
        <dbReference type="PROSITE" id="PS51186"/>
    </source>
</evidence>
<accession>A0ABU1NEP2</accession>
<sequence length="388" mass="42443">MSALQAAVDNARSPAADADIARVLMAIGASTPASESMPGIALALQSATRFRNVWPYLILSLRKNRRLDRTSIARMLAGLWADSSAPWDADSLRGLARVAHACFDLSLAMRALHALRDLHGSAGSDLLLEATCRAACGDLEQALTLCGTVLQRAPHNAIAAGLRDRWTQRLHSWRGPWHARVVGRDGLRLEPLHAEHAPPLAWQYRDPEIAAKTLLPPLEAPALATDWIEHRLADRHIVPYALLHREHGFIGSVEVTVSGTEGFLCVWIGTDWQGQGLGRRMIAMACEHAFRCGIEIMLTAAYDHNSASLRALRACGFADVNIRAEPPDEDRTFLSLSAASLDQDEIVRRLIGFSDRTDTGLRFPAVASNDGSAAEAQRQMQPRVEETQ</sequence>
<evidence type="ECO:0000313" key="3">
    <source>
        <dbReference type="EMBL" id="MDR6536934.1"/>
    </source>
</evidence>
<name>A0ABU1NEP2_9BURK</name>
<reference evidence="3 4" key="1">
    <citation type="submission" date="2023-07" db="EMBL/GenBank/DDBJ databases">
        <title>Sorghum-associated microbial communities from plants grown in Nebraska, USA.</title>
        <authorList>
            <person name="Schachtman D."/>
        </authorList>
    </citation>
    <scope>NUCLEOTIDE SEQUENCE [LARGE SCALE GENOMIC DNA]</scope>
    <source>
        <strain evidence="3 4">DS1781</strain>
    </source>
</reference>
<dbReference type="CDD" id="cd04301">
    <property type="entry name" value="NAT_SF"/>
    <property type="match status" value="1"/>
</dbReference>
<evidence type="ECO:0000313" key="4">
    <source>
        <dbReference type="Proteomes" id="UP001184230"/>
    </source>
</evidence>
<proteinExistence type="predicted"/>
<feature type="domain" description="N-acetyltransferase" evidence="2">
    <location>
        <begin position="187"/>
        <end position="339"/>
    </location>
</feature>
<feature type="region of interest" description="Disordered" evidence="1">
    <location>
        <begin position="366"/>
        <end position="388"/>
    </location>
</feature>
<dbReference type="SUPFAM" id="SSF55729">
    <property type="entry name" value="Acyl-CoA N-acyltransferases (Nat)"/>
    <property type="match status" value="1"/>
</dbReference>
<dbReference type="InterPro" id="IPR000182">
    <property type="entry name" value="GNAT_dom"/>
</dbReference>
<dbReference type="EMBL" id="JAVDRF010000005">
    <property type="protein sequence ID" value="MDR6536934.1"/>
    <property type="molecule type" value="Genomic_DNA"/>
</dbReference>
<dbReference type="Gene3D" id="3.40.630.30">
    <property type="match status" value="1"/>
</dbReference>
<evidence type="ECO:0000256" key="1">
    <source>
        <dbReference type="SAM" id="MobiDB-lite"/>
    </source>
</evidence>
<dbReference type="RefSeq" id="WP_309902413.1">
    <property type="nucleotide sequence ID" value="NZ_JAVDRF010000005.1"/>
</dbReference>
<dbReference type="Proteomes" id="UP001184230">
    <property type="component" value="Unassembled WGS sequence"/>
</dbReference>
<organism evidence="3 4">
    <name type="scientific">Variovorax soli</name>
    <dbReference type="NCBI Taxonomy" id="376815"/>
    <lineage>
        <taxon>Bacteria</taxon>
        <taxon>Pseudomonadati</taxon>
        <taxon>Pseudomonadota</taxon>
        <taxon>Betaproteobacteria</taxon>
        <taxon>Burkholderiales</taxon>
        <taxon>Comamonadaceae</taxon>
        <taxon>Variovorax</taxon>
    </lineage>
</organism>